<dbReference type="Proteomes" id="UP000186406">
    <property type="component" value="Unassembled WGS sequence"/>
</dbReference>
<accession>A0A1M7ZEM5</accession>
<gene>
    <name evidence="1" type="ORF">SAMN02745172_01323</name>
</gene>
<dbReference type="STRING" id="1123029.SAMN02745172_01323"/>
<dbReference type="RefSeq" id="WP_073626757.1">
    <property type="nucleotide sequence ID" value="NZ_FRXO01000002.1"/>
</dbReference>
<dbReference type="OrthoDB" id="7862614at2"/>
<keyword evidence="2" id="KW-1185">Reference proteome</keyword>
<dbReference type="AlphaFoldDB" id="A0A1M7ZEM5"/>
<evidence type="ECO:0000313" key="2">
    <source>
        <dbReference type="Proteomes" id="UP000186406"/>
    </source>
</evidence>
<organism evidence="1 2">
    <name type="scientific">Pseudoxanthobacter soli DSM 19599</name>
    <dbReference type="NCBI Taxonomy" id="1123029"/>
    <lineage>
        <taxon>Bacteria</taxon>
        <taxon>Pseudomonadati</taxon>
        <taxon>Pseudomonadota</taxon>
        <taxon>Alphaproteobacteria</taxon>
        <taxon>Hyphomicrobiales</taxon>
        <taxon>Segnochrobactraceae</taxon>
        <taxon>Pseudoxanthobacter</taxon>
    </lineage>
</organism>
<evidence type="ECO:0000313" key="1">
    <source>
        <dbReference type="EMBL" id="SHO63259.1"/>
    </source>
</evidence>
<reference evidence="1 2" key="1">
    <citation type="submission" date="2016-12" db="EMBL/GenBank/DDBJ databases">
        <authorList>
            <person name="Song W.-J."/>
            <person name="Kurnit D.M."/>
        </authorList>
    </citation>
    <scope>NUCLEOTIDE SEQUENCE [LARGE SCALE GENOMIC DNA]</scope>
    <source>
        <strain evidence="1 2">DSM 19599</strain>
    </source>
</reference>
<protein>
    <submittedName>
        <fullName evidence="1">Uncharacterized protein</fullName>
    </submittedName>
</protein>
<name>A0A1M7ZEM5_9HYPH</name>
<sequence>MLKDNNFLLTRTSDDEFIAYEKILGYKLRSTLAELYTVNAGVFISYIVMEQDENIEDIISSSTELTLRPGTLRYGRSAAVDFEWGSVPAVTIDLELISHPCSVFFKVVFQGKFVGIDISAMLFSTPPGDRDENLRRLTSALEAAVLPKAPPH</sequence>
<proteinExistence type="predicted"/>
<dbReference type="EMBL" id="FRXO01000002">
    <property type="protein sequence ID" value="SHO63259.1"/>
    <property type="molecule type" value="Genomic_DNA"/>
</dbReference>